<accession>A0ABD1N4X5</accession>
<protein>
    <submittedName>
        <fullName evidence="1">Uncharacterized protein</fullName>
    </submittedName>
</protein>
<keyword evidence="2" id="KW-1185">Reference proteome</keyword>
<gene>
    <name evidence="1" type="ORF">Fmac_004375</name>
</gene>
<proteinExistence type="predicted"/>
<reference evidence="1 2" key="1">
    <citation type="submission" date="2024-08" db="EMBL/GenBank/DDBJ databases">
        <title>Insights into the chromosomal genome structure of Flemingia macrophylla.</title>
        <authorList>
            <person name="Ding Y."/>
            <person name="Zhao Y."/>
            <person name="Bi W."/>
            <person name="Wu M."/>
            <person name="Zhao G."/>
            <person name="Gong Y."/>
            <person name="Li W."/>
            <person name="Zhang P."/>
        </authorList>
    </citation>
    <scope>NUCLEOTIDE SEQUENCE [LARGE SCALE GENOMIC DNA]</scope>
    <source>
        <strain evidence="1">DYQJB</strain>
        <tissue evidence="1">Leaf</tissue>
    </source>
</reference>
<evidence type="ECO:0000313" key="2">
    <source>
        <dbReference type="Proteomes" id="UP001603857"/>
    </source>
</evidence>
<name>A0ABD1N4X5_9FABA</name>
<comment type="caution">
    <text evidence="1">The sequence shown here is derived from an EMBL/GenBank/DDBJ whole genome shotgun (WGS) entry which is preliminary data.</text>
</comment>
<dbReference type="Proteomes" id="UP001603857">
    <property type="component" value="Unassembled WGS sequence"/>
</dbReference>
<evidence type="ECO:0000313" key="1">
    <source>
        <dbReference type="EMBL" id="KAL2343090.1"/>
    </source>
</evidence>
<organism evidence="1 2">
    <name type="scientific">Flemingia macrophylla</name>
    <dbReference type="NCBI Taxonomy" id="520843"/>
    <lineage>
        <taxon>Eukaryota</taxon>
        <taxon>Viridiplantae</taxon>
        <taxon>Streptophyta</taxon>
        <taxon>Embryophyta</taxon>
        <taxon>Tracheophyta</taxon>
        <taxon>Spermatophyta</taxon>
        <taxon>Magnoliopsida</taxon>
        <taxon>eudicotyledons</taxon>
        <taxon>Gunneridae</taxon>
        <taxon>Pentapetalae</taxon>
        <taxon>rosids</taxon>
        <taxon>fabids</taxon>
        <taxon>Fabales</taxon>
        <taxon>Fabaceae</taxon>
        <taxon>Papilionoideae</taxon>
        <taxon>50 kb inversion clade</taxon>
        <taxon>NPAAA clade</taxon>
        <taxon>indigoferoid/millettioid clade</taxon>
        <taxon>Phaseoleae</taxon>
        <taxon>Flemingia</taxon>
    </lineage>
</organism>
<dbReference type="EMBL" id="JBGMDY010000002">
    <property type="protein sequence ID" value="KAL2343090.1"/>
    <property type="molecule type" value="Genomic_DNA"/>
</dbReference>
<dbReference type="AlphaFoldDB" id="A0ABD1N4X5"/>
<sequence length="57" mass="6828">MSAAHPFLFFSSLSDVYFMNTVHNHNHNTHTHTLNRVDHIKEWLREMVPLDFCVLYI</sequence>